<comment type="caution">
    <text evidence="2">The sequence shown here is derived from an EMBL/GenBank/DDBJ whole genome shotgun (WGS) entry which is preliminary data.</text>
</comment>
<protein>
    <submittedName>
        <fullName evidence="2">Uncharacterized protein</fullName>
    </submittedName>
</protein>
<reference evidence="2" key="2">
    <citation type="submission" date="2020-11" db="EMBL/GenBank/DDBJ databases">
        <authorList>
            <person name="McCartney M.A."/>
            <person name="Auch B."/>
            <person name="Kono T."/>
            <person name="Mallez S."/>
            <person name="Becker A."/>
            <person name="Gohl D.M."/>
            <person name="Silverstein K.A.T."/>
            <person name="Koren S."/>
            <person name="Bechman K.B."/>
            <person name="Herman A."/>
            <person name="Abrahante J.E."/>
            <person name="Garbe J."/>
        </authorList>
    </citation>
    <scope>NUCLEOTIDE SEQUENCE</scope>
    <source>
        <strain evidence="2">Duluth1</strain>
        <tissue evidence="2">Whole animal</tissue>
    </source>
</reference>
<organism evidence="2 3">
    <name type="scientific">Dreissena polymorpha</name>
    <name type="common">Zebra mussel</name>
    <name type="synonym">Mytilus polymorpha</name>
    <dbReference type="NCBI Taxonomy" id="45954"/>
    <lineage>
        <taxon>Eukaryota</taxon>
        <taxon>Metazoa</taxon>
        <taxon>Spiralia</taxon>
        <taxon>Lophotrochozoa</taxon>
        <taxon>Mollusca</taxon>
        <taxon>Bivalvia</taxon>
        <taxon>Autobranchia</taxon>
        <taxon>Heteroconchia</taxon>
        <taxon>Euheterodonta</taxon>
        <taxon>Imparidentia</taxon>
        <taxon>Neoheterodontei</taxon>
        <taxon>Myida</taxon>
        <taxon>Dreissenoidea</taxon>
        <taxon>Dreissenidae</taxon>
        <taxon>Dreissena</taxon>
    </lineage>
</organism>
<proteinExistence type="predicted"/>
<gene>
    <name evidence="2" type="ORF">DPMN_052447</name>
</gene>
<evidence type="ECO:0000313" key="3">
    <source>
        <dbReference type="Proteomes" id="UP000828390"/>
    </source>
</evidence>
<feature type="region of interest" description="Disordered" evidence="1">
    <location>
        <begin position="1"/>
        <end position="43"/>
    </location>
</feature>
<dbReference type="EMBL" id="JAIWYP010000012">
    <property type="protein sequence ID" value="KAH3726580.1"/>
    <property type="molecule type" value="Genomic_DNA"/>
</dbReference>
<name>A0A9D4HPW1_DREPO</name>
<reference evidence="2" key="1">
    <citation type="journal article" date="2019" name="bioRxiv">
        <title>The Genome of the Zebra Mussel, Dreissena polymorpha: A Resource for Invasive Species Research.</title>
        <authorList>
            <person name="McCartney M.A."/>
            <person name="Auch B."/>
            <person name="Kono T."/>
            <person name="Mallez S."/>
            <person name="Zhang Y."/>
            <person name="Obille A."/>
            <person name="Becker A."/>
            <person name="Abrahante J.E."/>
            <person name="Garbe J."/>
            <person name="Badalamenti J.P."/>
            <person name="Herman A."/>
            <person name="Mangelson H."/>
            <person name="Liachko I."/>
            <person name="Sullivan S."/>
            <person name="Sone E.D."/>
            <person name="Koren S."/>
            <person name="Silverstein K.A.T."/>
            <person name="Beckman K.B."/>
            <person name="Gohl D.M."/>
        </authorList>
    </citation>
    <scope>NUCLEOTIDE SEQUENCE</scope>
    <source>
        <strain evidence="2">Duluth1</strain>
        <tissue evidence="2">Whole animal</tissue>
    </source>
</reference>
<keyword evidence="3" id="KW-1185">Reference proteome</keyword>
<dbReference type="AlphaFoldDB" id="A0A9D4HPW1"/>
<accession>A0A9D4HPW1</accession>
<dbReference type="Proteomes" id="UP000828390">
    <property type="component" value="Unassembled WGS sequence"/>
</dbReference>
<evidence type="ECO:0000313" key="2">
    <source>
        <dbReference type="EMBL" id="KAH3726580.1"/>
    </source>
</evidence>
<evidence type="ECO:0000256" key="1">
    <source>
        <dbReference type="SAM" id="MobiDB-lite"/>
    </source>
</evidence>
<feature type="compositionally biased region" description="Acidic residues" evidence="1">
    <location>
        <begin position="24"/>
        <end position="37"/>
    </location>
</feature>
<sequence length="124" mass="13802">MEQSVYLHSLSAEASQDGVNQLAIEEEGHDQEDDADIDSYHHKGQVAAEHIVRTCSGYNAHLKEIGPTQDVCSQNLSAKQDEHMYFPNFSNGQENTMKICNSVNTNDDKVQVTFGELGQFPNTE</sequence>